<protein>
    <submittedName>
        <fullName evidence="4">Zinc finger C2H2-type</fullName>
    </submittedName>
</protein>
<keyword evidence="1" id="KW-0862">Zinc</keyword>
<evidence type="ECO:0000313" key="4">
    <source>
        <dbReference type="EMBL" id="VVC33689.1"/>
    </source>
</evidence>
<keyword evidence="5" id="KW-1185">Reference proteome</keyword>
<dbReference type="EMBL" id="CABPRJ010000972">
    <property type="protein sequence ID" value="VVC33689.1"/>
    <property type="molecule type" value="Genomic_DNA"/>
</dbReference>
<dbReference type="OrthoDB" id="6624883at2759"/>
<feature type="domain" description="C2H2-type" evidence="3">
    <location>
        <begin position="60"/>
        <end position="88"/>
    </location>
</feature>
<evidence type="ECO:0000256" key="2">
    <source>
        <dbReference type="SAM" id="MobiDB-lite"/>
    </source>
</evidence>
<evidence type="ECO:0000259" key="3">
    <source>
        <dbReference type="PROSITE" id="PS50157"/>
    </source>
</evidence>
<keyword evidence="1" id="KW-0863">Zinc-finger</keyword>
<dbReference type="InterPro" id="IPR036236">
    <property type="entry name" value="Znf_C2H2_sf"/>
</dbReference>
<proteinExistence type="predicted"/>
<organism evidence="4 5">
    <name type="scientific">Cinara cedri</name>
    <dbReference type="NCBI Taxonomy" id="506608"/>
    <lineage>
        <taxon>Eukaryota</taxon>
        <taxon>Metazoa</taxon>
        <taxon>Ecdysozoa</taxon>
        <taxon>Arthropoda</taxon>
        <taxon>Hexapoda</taxon>
        <taxon>Insecta</taxon>
        <taxon>Pterygota</taxon>
        <taxon>Neoptera</taxon>
        <taxon>Paraneoptera</taxon>
        <taxon>Hemiptera</taxon>
        <taxon>Sternorrhyncha</taxon>
        <taxon>Aphidomorpha</taxon>
        <taxon>Aphidoidea</taxon>
        <taxon>Aphididae</taxon>
        <taxon>Lachninae</taxon>
        <taxon>Cinara</taxon>
    </lineage>
</organism>
<dbReference type="AlphaFoldDB" id="A0A5E4MN27"/>
<gene>
    <name evidence="4" type="ORF">CINCED_3A025730</name>
</gene>
<evidence type="ECO:0000313" key="5">
    <source>
        <dbReference type="Proteomes" id="UP000325440"/>
    </source>
</evidence>
<dbReference type="SMART" id="SM00355">
    <property type="entry name" value="ZnF_C2H2"/>
    <property type="match status" value="2"/>
</dbReference>
<evidence type="ECO:0000256" key="1">
    <source>
        <dbReference type="PROSITE-ProRule" id="PRU00042"/>
    </source>
</evidence>
<name>A0A5E4MN27_9HEMI</name>
<dbReference type="SUPFAM" id="SSF57667">
    <property type="entry name" value="beta-beta-alpha zinc fingers"/>
    <property type="match status" value="1"/>
</dbReference>
<feature type="region of interest" description="Disordered" evidence="2">
    <location>
        <begin position="117"/>
        <end position="149"/>
    </location>
</feature>
<dbReference type="InterPro" id="IPR013087">
    <property type="entry name" value="Znf_C2H2_type"/>
</dbReference>
<dbReference type="GO" id="GO:0008270">
    <property type="term" value="F:zinc ion binding"/>
    <property type="evidence" value="ECO:0007669"/>
    <property type="project" value="UniProtKB-KW"/>
</dbReference>
<dbReference type="PROSITE" id="PS50157">
    <property type="entry name" value="ZINC_FINGER_C2H2_2"/>
    <property type="match status" value="1"/>
</dbReference>
<dbReference type="Proteomes" id="UP000325440">
    <property type="component" value="Unassembled WGS sequence"/>
</dbReference>
<accession>A0A5E4MN27</accession>
<dbReference type="PROSITE" id="PS00028">
    <property type="entry name" value="ZINC_FINGER_C2H2_1"/>
    <property type="match status" value="1"/>
</dbReference>
<dbReference type="Pfam" id="PF13912">
    <property type="entry name" value="zf-C2H2_6"/>
    <property type="match status" value="1"/>
</dbReference>
<keyword evidence="1" id="KW-0479">Metal-binding</keyword>
<sequence>MLVIAHYYYSQNNIKYHRKPNCDQIFSGDPANAKLYVCKLCAKHVRSKWHHFQTHYSRDHKCSECDAVYSRIDTLRTHAKKRHQTVIPRYYCGIPANIWHRSIVKYAAAAAAAASTVAGPSRAPAGATRDRPTKSGTPPVALQNRAAGN</sequence>
<reference evidence="4 5" key="1">
    <citation type="submission" date="2019-08" db="EMBL/GenBank/DDBJ databases">
        <authorList>
            <person name="Alioto T."/>
            <person name="Alioto T."/>
            <person name="Gomez Garrido J."/>
        </authorList>
    </citation>
    <scope>NUCLEOTIDE SEQUENCE [LARGE SCALE GENOMIC DNA]</scope>
</reference>